<protein>
    <submittedName>
        <fullName evidence="2">Uncharacterized protein</fullName>
    </submittedName>
</protein>
<comment type="caution">
    <text evidence="2">The sequence shown here is derived from an EMBL/GenBank/DDBJ whole genome shotgun (WGS) entry which is preliminary data.</text>
</comment>
<evidence type="ECO:0000256" key="1">
    <source>
        <dbReference type="SAM" id="Phobius"/>
    </source>
</evidence>
<sequence length="102" mass="11254">MAVQRQTAASRSARPWIREQHGVFGGVPMVTPSNPPRRLGHTPNFKASLGQVPLPGLVLGFGFGLGFGWQVSHALVRVKKRLFRTRKRTTDVLLLEAISQVL</sequence>
<keyword evidence="1" id="KW-1133">Transmembrane helix</keyword>
<organism evidence="2 3">
    <name type="scientific">Olea europaea subsp. europaea</name>
    <dbReference type="NCBI Taxonomy" id="158383"/>
    <lineage>
        <taxon>Eukaryota</taxon>
        <taxon>Viridiplantae</taxon>
        <taxon>Streptophyta</taxon>
        <taxon>Embryophyta</taxon>
        <taxon>Tracheophyta</taxon>
        <taxon>Spermatophyta</taxon>
        <taxon>Magnoliopsida</taxon>
        <taxon>eudicotyledons</taxon>
        <taxon>Gunneridae</taxon>
        <taxon>Pentapetalae</taxon>
        <taxon>asterids</taxon>
        <taxon>lamiids</taxon>
        <taxon>Lamiales</taxon>
        <taxon>Oleaceae</taxon>
        <taxon>Oleeae</taxon>
        <taxon>Olea</taxon>
    </lineage>
</organism>
<gene>
    <name evidence="2" type="ORF">OLEA9_A035675</name>
</gene>
<dbReference type="AlphaFoldDB" id="A0A8S0SUK0"/>
<keyword evidence="3" id="KW-1185">Reference proteome</keyword>
<evidence type="ECO:0000313" key="2">
    <source>
        <dbReference type="EMBL" id="CAA2996443.1"/>
    </source>
</evidence>
<name>A0A8S0SUK0_OLEEU</name>
<dbReference type="Proteomes" id="UP000594638">
    <property type="component" value="Unassembled WGS sequence"/>
</dbReference>
<dbReference type="EMBL" id="CACTIH010005525">
    <property type="protein sequence ID" value="CAA2996443.1"/>
    <property type="molecule type" value="Genomic_DNA"/>
</dbReference>
<dbReference type="Gramene" id="OE9A035675T1">
    <property type="protein sequence ID" value="OE9A035675C1"/>
    <property type="gene ID" value="OE9A035675"/>
</dbReference>
<feature type="transmembrane region" description="Helical" evidence="1">
    <location>
        <begin position="57"/>
        <end position="78"/>
    </location>
</feature>
<proteinExistence type="predicted"/>
<dbReference type="OrthoDB" id="1749752at2759"/>
<keyword evidence="1" id="KW-0472">Membrane</keyword>
<keyword evidence="1" id="KW-0812">Transmembrane</keyword>
<accession>A0A8S0SUK0</accession>
<evidence type="ECO:0000313" key="3">
    <source>
        <dbReference type="Proteomes" id="UP000594638"/>
    </source>
</evidence>
<reference evidence="2 3" key="1">
    <citation type="submission" date="2019-12" db="EMBL/GenBank/DDBJ databases">
        <authorList>
            <person name="Alioto T."/>
            <person name="Alioto T."/>
            <person name="Gomez Garrido J."/>
        </authorList>
    </citation>
    <scope>NUCLEOTIDE SEQUENCE [LARGE SCALE GENOMIC DNA]</scope>
</reference>